<evidence type="ECO:0000313" key="2">
    <source>
        <dbReference type="Proteomes" id="UP000054783"/>
    </source>
</evidence>
<evidence type="ECO:0000313" key="1">
    <source>
        <dbReference type="EMBL" id="KRY12155.1"/>
    </source>
</evidence>
<sequence length="78" mass="8975">MGQGWVALLRNDIACFFYAFITVFTNYDLSLGHTMVETRKKNFNITKINIAVQTGMIDCCQCNTSMFITVFFSRIIFV</sequence>
<protein>
    <submittedName>
        <fullName evidence="1">Uncharacterized protein</fullName>
    </submittedName>
</protein>
<organism evidence="1 2">
    <name type="scientific">Trichinella patagoniensis</name>
    <dbReference type="NCBI Taxonomy" id="990121"/>
    <lineage>
        <taxon>Eukaryota</taxon>
        <taxon>Metazoa</taxon>
        <taxon>Ecdysozoa</taxon>
        <taxon>Nematoda</taxon>
        <taxon>Enoplea</taxon>
        <taxon>Dorylaimia</taxon>
        <taxon>Trichinellida</taxon>
        <taxon>Trichinellidae</taxon>
        <taxon>Trichinella</taxon>
    </lineage>
</organism>
<keyword evidence="2" id="KW-1185">Reference proteome</keyword>
<dbReference type="Proteomes" id="UP000054783">
    <property type="component" value="Unassembled WGS sequence"/>
</dbReference>
<dbReference type="EMBL" id="JYDQ01000172">
    <property type="protein sequence ID" value="KRY12155.1"/>
    <property type="molecule type" value="Genomic_DNA"/>
</dbReference>
<comment type="caution">
    <text evidence="1">The sequence shown here is derived from an EMBL/GenBank/DDBJ whole genome shotgun (WGS) entry which is preliminary data.</text>
</comment>
<name>A0A0V0ZID8_9BILA</name>
<reference evidence="1 2" key="1">
    <citation type="submission" date="2015-01" db="EMBL/GenBank/DDBJ databases">
        <title>Evolution of Trichinella species and genotypes.</title>
        <authorList>
            <person name="Korhonen P.K."/>
            <person name="Edoardo P."/>
            <person name="Giuseppe L.R."/>
            <person name="Gasser R.B."/>
        </authorList>
    </citation>
    <scope>NUCLEOTIDE SEQUENCE [LARGE SCALE GENOMIC DNA]</scope>
    <source>
        <strain evidence="1">ISS2496</strain>
    </source>
</reference>
<proteinExistence type="predicted"/>
<gene>
    <name evidence="1" type="ORF">T12_12888</name>
</gene>
<dbReference type="AlphaFoldDB" id="A0A0V0ZID8"/>
<accession>A0A0V0ZID8</accession>